<sequence length="198" mass="20806">MTDDDDLRARLRRADPAASLEPASPDQVAHLVEEAMSRTTRRWALPVAAALILIAGGTAWAVTRPATPEPVAAPTPSASASASASGTVVLFSTGIQAKCREPEPQRLAESADFAFEGTVQKIENGRVTLTVSRTFRGGAVGTVEVAQEGESSEQMLGSGKFEMGRDYLVAAADDTVMICGYSGEADSIGLRDLYEAAF</sequence>
<dbReference type="AlphaFoldDB" id="A0A2T0KA19"/>
<feature type="region of interest" description="Disordered" evidence="1">
    <location>
        <begin position="1"/>
        <end position="26"/>
    </location>
</feature>
<comment type="caution">
    <text evidence="3">The sequence shown here is derived from an EMBL/GenBank/DDBJ whole genome shotgun (WGS) entry which is preliminary data.</text>
</comment>
<evidence type="ECO:0000256" key="1">
    <source>
        <dbReference type="SAM" id="MobiDB-lite"/>
    </source>
</evidence>
<dbReference type="EMBL" id="PVMZ01000009">
    <property type="protein sequence ID" value="PRX19975.1"/>
    <property type="molecule type" value="Genomic_DNA"/>
</dbReference>
<feature type="transmembrane region" description="Helical" evidence="2">
    <location>
        <begin position="43"/>
        <end position="62"/>
    </location>
</feature>
<keyword evidence="4" id="KW-1185">Reference proteome</keyword>
<proteinExistence type="predicted"/>
<gene>
    <name evidence="3" type="ORF">CLV67_109240</name>
</gene>
<dbReference type="RefSeq" id="WP_106321811.1">
    <property type="nucleotide sequence ID" value="NZ_BOMO01000080.1"/>
</dbReference>
<protein>
    <submittedName>
        <fullName evidence="3">Uncharacterized protein</fullName>
    </submittedName>
</protein>
<keyword evidence="2" id="KW-1133">Transmembrane helix</keyword>
<evidence type="ECO:0000256" key="2">
    <source>
        <dbReference type="SAM" id="Phobius"/>
    </source>
</evidence>
<dbReference type="OrthoDB" id="5117757at2"/>
<keyword evidence="2" id="KW-0472">Membrane</keyword>
<organism evidence="3 4">
    <name type="scientific">Actinoplanes italicus</name>
    <dbReference type="NCBI Taxonomy" id="113567"/>
    <lineage>
        <taxon>Bacteria</taxon>
        <taxon>Bacillati</taxon>
        <taxon>Actinomycetota</taxon>
        <taxon>Actinomycetes</taxon>
        <taxon>Micromonosporales</taxon>
        <taxon>Micromonosporaceae</taxon>
        <taxon>Actinoplanes</taxon>
    </lineage>
</organism>
<dbReference type="Proteomes" id="UP000239415">
    <property type="component" value="Unassembled WGS sequence"/>
</dbReference>
<name>A0A2T0KA19_9ACTN</name>
<evidence type="ECO:0000313" key="3">
    <source>
        <dbReference type="EMBL" id="PRX19975.1"/>
    </source>
</evidence>
<keyword evidence="2" id="KW-0812">Transmembrane</keyword>
<evidence type="ECO:0000313" key="4">
    <source>
        <dbReference type="Proteomes" id="UP000239415"/>
    </source>
</evidence>
<accession>A0A2T0KA19</accession>
<reference evidence="3 4" key="1">
    <citation type="submission" date="2018-03" db="EMBL/GenBank/DDBJ databases">
        <title>Genomic Encyclopedia of Archaeal and Bacterial Type Strains, Phase II (KMG-II): from individual species to whole genera.</title>
        <authorList>
            <person name="Goeker M."/>
        </authorList>
    </citation>
    <scope>NUCLEOTIDE SEQUENCE [LARGE SCALE GENOMIC DNA]</scope>
    <source>
        <strain evidence="3 4">DSM 43146</strain>
    </source>
</reference>